<dbReference type="PROSITE" id="PS01302">
    <property type="entry name" value="UPF0758"/>
    <property type="match status" value="1"/>
</dbReference>
<keyword evidence="3" id="KW-0479">Metal-binding</keyword>
<dbReference type="GO" id="GO:0008237">
    <property type="term" value="F:metallopeptidase activity"/>
    <property type="evidence" value="ECO:0007669"/>
    <property type="project" value="UniProtKB-KW"/>
</dbReference>
<evidence type="ECO:0000313" key="12">
    <source>
        <dbReference type="Proteomes" id="UP000476820"/>
    </source>
</evidence>
<dbReference type="InterPro" id="IPR037518">
    <property type="entry name" value="MPN"/>
</dbReference>
<dbReference type="SUPFAM" id="SSF47781">
    <property type="entry name" value="RuvA domain 2-like"/>
    <property type="match status" value="1"/>
</dbReference>
<keyword evidence="4" id="KW-0378">Hydrolase</keyword>
<feature type="domain" description="MPN" evidence="8">
    <location>
        <begin position="107"/>
        <end position="229"/>
    </location>
</feature>
<proteinExistence type="inferred from homology"/>
<dbReference type="InterPro" id="IPR046778">
    <property type="entry name" value="UPF0758_N"/>
</dbReference>
<evidence type="ECO:0000256" key="5">
    <source>
        <dbReference type="ARBA" id="ARBA00022833"/>
    </source>
</evidence>
<dbReference type="InterPro" id="IPR020891">
    <property type="entry name" value="UPF0758_CS"/>
</dbReference>
<dbReference type="Pfam" id="PF20582">
    <property type="entry name" value="UPF0758_N"/>
    <property type="match status" value="1"/>
</dbReference>
<comment type="caution">
    <text evidence="9">The sequence shown here is derived from an EMBL/GenBank/DDBJ whole genome shotgun (WGS) entry which is preliminary data.</text>
</comment>
<dbReference type="SUPFAM" id="SSF102712">
    <property type="entry name" value="JAB1/MPN domain"/>
    <property type="match status" value="1"/>
</dbReference>
<dbReference type="Pfam" id="PF04002">
    <property type="entry name" value="RadC"/>
    <property type="match status" value="1"/>
</dbReference>
<dbReference type="EMBL" id="SWVK01000002">
    <property type="protein sequence ID" value="NFN33936.1"/>
    <property type="molecule type" value="Genomic_DNA"/>
</dbReference>
<dbReference type="OrthoDB" id="9804482at2"/>
<evidence type="ECO:0000313" key="9">
    <source>
        <dbReference type="EMBL" id="NFF87525.1"/>
    </source>
</evidence>
<dbReference type="EMBL" id="SWOV01000013">
    <property type="protein sequence ID" value="NFF87525.1"/>
    <property type="molecule type" value="Genomic_DNA"/>
</dbReference>
<dbReference type="GO" id="GO:0006508">
    <property type="term" value="P:proteolysis"/>
    <property type="evidence" value="ECO:0007669"/>
    <property type="project" value="UniProtKB-KW"/>
</dbReference>
<evidence type="ECO:0000256" key="2">
    <source>
        <dbReference type="ARBA" id="ARBA00022670"/>
    </source>
</evidence>
<evidence type="ECO:0000313" key="10">
    <source>
        <dbReference type="EMBL" id="NFN33936.1"/>
    </source>
</evidence>
<dbReference type="PANTHER" id="PTHR30471:SF3">
    <property type="entry name" value="UPF0758 PROTEIN YEES-RELATED"/>
    <property type="match status" value="1"/>
</dbReference>
<dbReference type="Gene3D" id="1.10.150.20">
    <property type="entry name" value="5' to 3' exonuclease, C-terminal subdomain"/>
    <property type="match status" value="1"/>
</dbReference>
<evidence type="ECO:0000256" key="4">
    <source>
        <dbReference type="ARBA" id="ARBA00022801"/>
    </source>
</evidence>
<dbReference type="Proteomes" id="UP000473681">
    <property type="component" value="Unassembled WGS sequence"/>
</dbReference>
<dbReference type="InterPro" id="IPR001405">
    <property type="entry name" value="UPF0758"/>
</dbReference>
<dbReference type="CDD" id="cd08071">
    <property type="entry name" value="MPN_DUF2466"/>
    <property type="match status" value="1"/>
</dbReference>
<dbReference type="PROSITE" id="PS50249">
    <property type="entry name" value="MPN"/>
    <property type="match status" value="1"/>
</dbReference>
<reference evidence="11 12" key="1">
    <citation type="submission" date="2019-04" db="EMBL/GenBank/DDBJ databases">
        <title>Genome sequencing of Clostridium botulinum Groups I-IV and Clostridium butyricum.</title>
        <authorList>
            <person name="Brunt J."/>
            <person name="Van Vliet A.H.M."/>
            <person name="Stringer S.C."/>
            <person name="Carter A.T."/>
            <person name="Peck M.W."/>
        </authorList>
    </citation>
    <scope>NUCLEOTIDE SEQUENCE [LARGE SCALE GENOMIC DNA]</scope>
    <source>
        <strain evidence="9 12">1605</strain>
        <strain evidence="10 11">CB-K-33E</strain>
    </source>
</reference>
<dbReference type="Gene3D" id="3.40.140.10">
    <property type="entry name" value="Cytidine Deaminase, domain 2"/>
    <property type="match status" value="1"/>
</dbReference>
<dbReference type="Proteomes" id="UP000476820">
    <property type="component" value="Unassembled WGS sequence"/>
</dbReference>
<keyword evidence="6" id="KW-0482">Metalloprotease</keyword>
<dbReference type="InterPro" id="IPR025657">
    <property type="entry name" value="RadC_JAB"/>
</dbReference>
<dbReference type="GO" id="GO:0046872">
    <property type="term" value="F:metal ion binding"/>
    <property type="evidence" value="ECO:0007669"/>
    <property type="project" value="UniProtKB-KW"/>
</dbReference>
<evidence type="ECO:0000313" key="11">
    <source>
        <dbReference type="Proteomes" id="UP000473681"/>
    </source>
</evidence>
<gene>
    <name evidence="9" type="ORF">FC774_06525</name>
    <name evidence="10" type="ORF">FDB51_02075</name>
</gene>
<sequence length="229" mass="25480">MENSLKIKDIPKNERPKEKLLSYGADTLNNSELLAIILRTGTKGENVLQLSNRLLSEFQGLDGILEASLDDITSIKGIKEGKASQILALAELFRRFRTFKSADRDIKIMSPNDIAMLINGEMSLLKQEILKVIFLNTKNIVIGTKDVFKGSLNTSIVHPREIFKEAVNKSSAKIIICHNHPSGDPTPSKEDINITLRIKECGEIMGIQLLDHIIIGKNGFISLKEKGFI</sequence>
<dbReference type="AlphaFoldDB" id="A0A0C2SHY3"/>
<dbReference type="RefSeq" id="WP_017825163.1">
    <property type="nucleotide sequence ID" value="NZ_JACBBU010000017.1"/>
</dbReference>
<organism evidence="9 12">
    <name type="scientific">Clostridium botulinum</name>
    <dbReference type="NCBI Taxonomy" id="1491"/>
    <lineage>
        <taxon>Bacteria</taxon>
        <taxon>Bacillati</taxon>
        <taxon>Bacillota</taxon>
        <taxon>Clostridia</taxon>
        <taxon>Eubacteriales</taxon>
        <taxon>Clostridiaceae</taxon>
        <taxon>Clostridium</taxon>
    </lineage>
</organism>
<keyword evidence="2" id="KW-0645">Protease</keyword>
<evidence type="ECO:0000259" key="8">
    <source>
        <dbReference type="PROSITE" id="PS50249"/>
    </source>
</evidence>
<dbReference type="PANTHER" id="PTHR30471">
    <property type="entry name" value="DNA REPAIR PROTEIN RADC"/>
    <property type="match status" value="1"/>
</dbReference>
<accession>A0A0C2SHY3</accession>
<protein>
    <submittedName>
        <fullName evidence="9">JAB domain-containing protein</fullName>
    </submittedName>
</protein>
<dbReference type="NCBIfam" id="TIGR00608">
    <property type="entry name" value="radc"/>
    <property type="match status" value="1"/>
</dbReference>
<evidence type="ECO:0000256" key="3">
    <source>
        <dbReference type="ARBA" id="ARBA00022723"/>
    </source>
</evidence>
<comment type="similarity">
    <text evidence="1 7">Belongs to the UPF0758 family.</text>
</comment>
<dbReference type="InterPro" id="IPR010994">
    <property type="entry name" value="RuvA_2-like"/>
</dbReference>
<evidence type="ECO:0000256" key="6">
    <source>
        <dbReference type="ARBA" id="ARBA00023049"/>
    </source>
</evidence>
<keyword evidence="5" id="KW-0862">Zinc</keyword>
<evidence type="ECO:0000256" key="1">
    <source>
        <dbReference type="ARBA" id="ARBA00010243"/>
    </source>
</evidence>
<evidence type="ECO:0000256" key="7">
    <source>
        <dbReference type="RuleBase" id="RU003797"/>
    </source>
</evidence>
<name>A0A0C2SHY3_CLOBO</name>
<dbReference type="NCBIfam" id="NF000642">
    <property type="entry name" value="PRK00024.1"/>
    <property type="match status" value="1"/>
</dbReference>